<feature type="domain" description="Cellulose-binding Sde182 nucleoside hydrolase-like" evidence="1">
    <location>
        <begin position="53"/>
        <end position="294"/>
    </location>
</feature>
<evidence type="ECO:0000259" key="1">
    <source>
        <dbReference type="Pfam" id="PF07632"/>
    </source>
</evidence>
<dbReference type="Pfam" id="PF07632">
    <property type="entry name" value="Sde182_NH-like"/>
    <property type="match status" value="1"/>
</dbReference>
<dbReference type="GO" id="GO:0016799">
    <property type="term" value="F:hydrolase activity, hydrolyzing N-glycosyl compounds"/>
    <property type="evidence" value="ECO:0007669"/>
    <property type="project" value="InterPro"/>
</dbReference>
<dbReference type="InterPro" id="IPR011483">
    <property type="entry name" value="Sde182_NH-like"/>
</dbReference>
<dbReference type="InterPro" id="IPR036452">
    <property type="entry name" value="Ribo_hydro-like"/>
</dbReference>
<reference evidence="2 3" key="1">
    <citation type="submission" date="2019-02" db="EMBL/GenBank/DDBJ databases">
        <title>Deep-cultivation of Planctomycetes and their phenomic and genomic characterization uncovers novel biology.</title>
        <authorList>
            <person name="Wiegand S."/>
            <person name="Jogler M."/>
            <person name="Boedeker C."/>
            <person name="Pinto D."/>
            <person name="Vollmers J."/>
            <person name="Rivas-Marin E."/>
            <person name="Kohn T."/>
            <person name="Peeters S.H."/>
            <person name="Heuer A."/>
            <person name="Rast P."/>
            <person name="Oberbeckmann S."/>
            <person name="Bunk B."/>
            <person name="Jeske O."/>
            <person name="Meyerdierks A."/>
            <person name="Storesund J.E."/>
            <person name="Kallscheuer N."/>
            <person name="Luecker S."/>
            <person name="Lage O.M."/>
            <person name="Pohl T."/>
            <person name="Merkel B.J."/>
            <person name="Hornburger P."/>
            <person name="Mueller R.-W."/>
            <person name="Bruemmer F."/>
            <person name="Labrenz M."/>
            <person name="Spormann A.M."/>
            <person name="Op Den Camp H."/>
            <person name="Overmann J."/>
            <person name="Amann R."/>
            <person name="Jetten M.S.M."/>
            <person name="Mascher T."/>
            <person name="Medema M.H."/>
            <person name="Devos D.P."/>
            <person name="Kaster A.-K."/>
            <person name="Ovreas L."/>
            <person name="Rohde M."/>
            <person name="Galperin M.Y."/>
            <person name="Jogler C."/>
        </authorList>
    </citation>
    <scope>NUCLEOTIDE SEQUENCE [LARGE SCALE GENOMIC DNA]</scope>
    <source>
        <strain evidence="2 3">Poly41</strain>
    </source>
</reference>
<sequence>MMNRFARIIELAMCILVAGGTMPWRKLPACDEPQAKAQSQVETQSQAGSLRHRVVVSTDIGGTDPDDFQSLVHLLVYADVLDIEGLISSPYGEGRKQDILDVIDCYDKDYAKLKNYSDKYPMPDALRAITKQGEIEVAPYAGVRSSTEGSRWLIECAGRDDSRPLHVLVWGGIEDLAQALHDAPDILPKLRVYYIGGPNKKWGPNAYQSIATRYPKLWIIESNATYRGWFTGGNQAGTWGNKEFVKQHIVGHGALGDFFNSKMNTIKMGDTPSVGWLLHGMPDDPSQPGWGGQFVRAWTRPYSRFERLTTPEDQMEVFGVLELVLPLGDHVPDKPEAQLMVENLAIPGHMPGDGTVRFRFCPKAAKTYQFRLSSNVPSLDGKTGGVKSVAPEAKAAQNADPSFPNWWTDHPAPEFAESEHHGAKSVNRWREDYLGDFANRMSQCK</sequence>
<dbReference type="AlphaFoldDB" id="A0A5C6DZR6"/>
<dbReference type="EMBL" id="SJPV01000001">
    <property type="protein sequence ID" value="TWU41945.1"/>
    <property type="molecule type" value="Genomic_DNA"/>
</dbReference>
<comment type="caution">
    <text evidence="2">The sequence shown here is derived from an EMBL/GenBank/DDBJ whole genome shotgun (WGS) entry which is preliminary data.</text>
</comment>
<evidence type="ECO:0000313" key="2">
    <source>
        <dbReference type="EMBL" id="TWU41945.1"/>
    </source>
</evidence>
<gene>
    <name evidence="2" type="ORF">Poly41_02410</name>
</gene>
<dbReference type="Gene3D" id="3.90.245.10">
    <property type="entry name" value="Ribonucleoside hydrolase-like"/>
    <property type="match status" value="1"/>
</dbReference>
<protein>
    <recommendedName>
        <fullName evidence="1">Cellulose-binding Sde182 nucleoside hydrolase-like domain-containing protein</fullName>
    </recommendedName>
</protein>
<dbReference type="SUPFAM" id="SSF53590">
    <property type="entry name" value="Nucleoside hydrolase"/>
    <property type="match status" value="1"/>
</dbReference>
<proteinExistence type="predicted"/>
<dbReference type="Proteomes" id="UP000319143">
    <property type="component" value="Unassembled WGS sequence"/>
</dbReference>
<keyword evidence="3" id="KW-1185">Reference proteome</keyword>
<evidence type="ECO:0000313" key="3">
    <source>
        <dbReference type="Proteomes" id="UP000319143"/>
    </source>
</evidence>
<organism evidence="2 3">
    <name type="scientific">Novipirellula artificiosorum</name>
    <dbReference type="NCBI Taxonomy" id="2528016"/>
    <lineage>
        <taxon>Bacteria</taxon>
        <taxon>Pseudomonadati</taxon>
        <taxon>Planctomycetota</taxon>
        <taxon>Planctomycetia</taxon>
        <taxon>Pirellulales</taxon>
        <taxon>Pirellulaceae</taxon>
        <taxon>Novipirellula</taxon>
    </lineage>
</organism>
<name>A0A5C6DZR6_9BACT</name>
<accession>A0A5C6DZR6</accession>
<dbReference type="RefSeq" id="WP_231615312.1">
    <property type="nucleotide sequence ID" value="NZ_SJPV01000001.1"/>
</dbReference>